<gene>
    <name evidence="1" type="ORF">GIB67_010106</name>
</gene>
<protein>
    <submittedName>
        <fullName evidence="1">Uncharacterized protein</fullName>
    </submittedName>
</protein>
<dbReference type="Proteomes" id="UP000541444">
    <property type="component" value="Unassembled WGS sequence"/>
</dbReference>
<comment type="caution">
    <text evidence="1">The sequence shown here is derived from an EMBL/GenBank/DDBJ whole genome shotgun (WGS) entry which is preliminary data.</text>
</comment>
<organism evidence="1 2">
    <name type="scientific">Kingdonia uniflora</name>
    <dbReference type="NCBI Taxonomy" id="39325"/>
    <lineage>
        <taxon>Eukaryota</taxon>
        <taxon>Viridiplantae</taxon>
        <taxon>Streptophyta</taxon>
        <taxon>Embryophyta</taxon>
        <taxon>Tracheophyta</taxon>
        <taxon>Spermatophyta</taxon>
        <taxon>Magnoliopsida</taxon>
        <taxon>Ranunculales</taxon>
        <taxon>Circaeasteraceae</taxon>
        <taxon>Kingdonia</taxon>
    </lineage>
</organism>
<feature type="non-terminal residue" evidence="1">
    <location>
        <position position="1"/>
    </location>
</feature>
<name>A0A7J7MNA1_9MAGN</name>
<sequence length="135" mass="15290">QAGFLDSEQFVTGEERETYASYWAKQTLEVGHLLINSQMMGNIDLFRPTTLRAGITPMVVTSTSVHSLSQDFNLPDKPEGPDPGWYMELTGRRELLPIHRLRDPPPMSSSYGLEVLWHLTQGMRRLTLAESAWDA</sequence>
<evidence type="ECO:0000313" key="1">
    <source>
        <dbReference type="EMBL" id="KAF6156297.1"/>
    </source>
</evidence>
<dbReference type="AlphaFoldDB" id="A0A7J7MNA1"/>
<evidence type="ECO:0000313" key="2">
    <source>
        <dbReference type="Proteomes" id="UP000541444"/>
    </source>
</evidence>
<proteinExistence type="predicted"/>
<dbReference type="EMBL" id="JACGCM010001358">
    <property type="protein sequence ID" value="KAF6156297.1"/>
    <property type="molecule type" value="Genomic_DNA"/>
</dbReference>
<accession>A0A7J7MNA1</accession>
<keyword evidence="2" id="KW-1185">Reference proteome</keyword>
<reference evidence="1 2" key="1">
    <citation type="journal article" date="2020" name="IScience">
        <title>Genome Sequencing of the Endangered Kingdonia uniflora (Circaeasteraceae, Ranunculales) Reveals Potential Mechanisms of Evolutionary Specialization.</title>
        <authorList>
            <person name="Sun Y."/>
            <person name="Deng T."/>
            <person name="Zhang A."/>
            <person name="Moore M.J."/>
            <person name="Landis J.B."/>
            <person name="Lin N."/>
            <person name="Zhang H."/>
            <person name="Zhang X."/>
            <person name="Huang J."/>
            <person name="Zhang X."/>
            <person name="Sun H."/>
            <person name="Wang H."/>
        </authorList>
    </citation>
    <scope>NUCLEOTIDE SEQUENCE [LARGE SCALE GENOMIC DNA]</scope>
    <source>
        <strain evidence="1">TB1705</strain>
        <tissue evidence="1">Leaf</tissue>
    </source>
</reference>